<feature type="compositionally biased region" description="Polar residues" evidence="1">
    <location>
        <begin position="545"/>
        <end position="554"/>
    </location>
</feature>
<dbReference type="Proteomes" id="UP000447873">
    <property type="component" value="Unassembled WGS sequence"/>
</dbReference>
<reference evidence="4 5" key="1">
    <citation type="submission" date="2018-12" db="EMBL/GenBank/DDBJ databases">
        <title>Venturia inaequalis Genome Resource.</title>
        <authorList>
            <person name="Lichtner F.J."/>
        </authorList>
    </citation>
    <scope>NUCLEOTIDE SEQUENCE [LARGE SCALE GENOMIC DNA]</scope>
    <source>
        <strain evidence="4 5">120213</strain>
    </source>
</reference>
<keyword evidence="2" id="KW-0472">Membrane</keyword>
<keyword evidence="2" id="KW-0812">Transmembrane</keyword>
<accession>A0A8H3UQN2</accession>
<protein>
    <recommendedName>
        <fullName evidence="3">DUF6594 domain-containing protein</fullName>
    </recommendedName>
</protein>
<feature type="transmembrane region" description="Helical" evidence="2">
    <location>
        <begin position="252"/>
        <end position="270"/>
    </location>
</feature>
<proteinExistence type="predicted"/>
<feature type="compositionally biased region" description="Basic and acidic residues" evidence="1">
    <location>
        <begin position="445"/>
        <end position="472"/>
    </location>
</feature>
<evidence type="ECO:0000256" key="1">
    <source>
        <dbReference type="SAM" id="MobiDB-lite"/>
    </source>
</evidence>
<dbReference type="InterPro" id="IPR021109">
    <property type="entry name" value="Peptidase_aspartic_dom_sf"/>
</dbReference>
<feature type="domain" description="DUF6594" evidence="3">
    <location>
        <begin position="11"/>
        <end position="285"/>
    </location>
</feature>
<feature type="compositionally biased region" description="Low complexity" evidence="1">
    <location>
        <begin position="529"/>
        <end position="544"/>
    </location>
</feature>
<feature type="compositionally biased region" description="Polar residues" evidence="1">
    <location>
        <begin position="501"/>
        <end position="527"/>
    </location>
</feature>
<sequence length="565" mass="62801">MSTLPKPISGYPQLADRMGLFPEIAIFKRFSDLSARNLLYLQAELIQMHLNLRELEEQERDQLDKGTGVVKGSRYAVDWDELHKSRKEMNNESDQWQYILEIRAKLKEYEKSLLRAHAVAALDNPASSDLEWIQNYLNGSEMRPPLQGADSNIWGHNDDKAARKRHDPDLTAVRTRQMEDPFTRLVMTTLVQPFHRYIGCYFTKVDPMSGVASYADESMRNFTRFVATFFASTMLLVSINALYFIKDMLMRLVAISGFNVVFALCLLIFAKAKPIEVFSTTSAYSLRPVSLQDNFIRTLEIFPHNKHTDPCRINAKLDTGADYSLISKAIVRELGLHIQHLDLKDAASVLLADHSEFHVQGKVTLRFHVTDSPTPQSVFRFGKYVYEATFFVPADVDICSFDAYIGADIIHEHHLQESFFFSGSNHGRTPAGWKDPAEPGTTPAERAKRRDDNTKLAADEAAKGRLSAREKTSLGSRPASGTGTTATGSGTETSKADASDAETSQTDTNATVNPKPDASTTETTPKANASETETSSTDTSATVTPKTDTSATETPKTDTSAKETS</sequence>
<dbReference type="AlphaFoldDB" id="A0A8H3UQN2"/>
<evidence type="ECO:0000259" key="3">
    <source>
        <dbReference type="Pfam" id="PF20237"/>
    </source>
</evidence>
<dbReference type="Gene3D" id="2.40.70.10">
    <property type="entry name" value="Acid Proteases"/>
    <property type="match status" value="1"/>
</dbReference>
<dbReference type="PANTHER" id="PTHR34502:SF5">
    <property type="entry name" value="DUF6594 DOMAIN-CONTAINING PROTEIN"/>
    <property type="match status" value="1"/>
</dbReference>
<feature type="transmembrane region" description="Helical" evidence="2">
    <location>
        <begin position="225"/>
        <end position="245"/>
    </location>
</feature>
<name>A0A8H3UQN2_VENIN</name>
<dbReference type="CDD" id="cd00303">
    <property type="entry name" value="retropepsin_like"/>
    <property type="match status" value="1"/>
</dbReference>
<gene>
    <name evidence="4" type="ORF">EG328_003590</name>
</gene>
<organism evidence="4 5">
    <name type="scientific">Venturia inaequalis</name>
    <name type="common">Apple scab fungus</name>
    <dbReference type="NCBI Taxonomy" id="5025"/>
    <lineage>
        <taxon>Eukaryota</taxon>
        <taxon>Fungi</taxon>
        <taxon>Dikarya</taxon>
        <taxon>Ascomycota</taxon>
        <taxon>Pezizomycotina</taxon>
        <taxon>Dothideomycetes</taxon>
        <taxon>Pleosporomycetidae</taxon>
        <taxon>Venturiales</taxon>
        <taxon>Venturiaceae</taxon>
        <taxon>Venturia</taxon>
    </lineage>
</organism>
<evidence type="ECO:0000313" key="5">
    <source>
        <dbReference type="Proteomes" id="UP000447873"/>
    </source>
</evidence>
<evidence type="ECO:0000313" key="4">
    <source>
        <dbReference type="EMBL" id="KAE9974804.1"/>
    </source>
</evidence>
<keyword evidence="2" id="KW-1133">Transmembrane helix</keyword>
<feature type="compositionally biased region" description="Basic and acidic residues" evidence="1">
    <location>
        <begin position="555"/>
        <end position="565"/>
    </location>
</feature>
<dbReference type="Pfam" id="PF20237">
    <property type="entry name" value="DUF6594"/>
    <property type="match status" value="1"/>
</dbReference>
<dbReference type="PANTHER" id="PTHR34502">
    <property type="entry name" value="DUF6594 DOMAIN-CONTAINING PROTEIN-RELATED"/>
    <property type="match status" value="1"/>
</dbReference>
<dbReference type="InterPro" id="IPR046529">
    <property type="entry name" value="DUF6594"/>
</dbReference>
<evidence type="ECO:0000256" key="2">
    <source>
        <dbReference type="SAM" id="Phobius"/>
    </source>
</evidence>
<comment type="caution">
    <text evidence="4">The sequence shown here is derived from an EMBL/GenBank/DDBJ whole genome shotgun (WGS) entry which is preliminary data.</text>
</comment>
<dbReference type="EMBL" id="WNWS01000209">
    <property type="protein sequence ID" value="KAE9974804.1"/>
    <property type="molecule type" value="Genomic_DNA"/>
</dbReference>
<feature type="compositionally biased region" description="Low complexity" evidence="1">
    <location>
        <begin position="479"/>
        <end position="493"/>
    </location>
</feature>
<feature type="region of interest" description="Disordered" evidence="1">
    <location>
        <begin position="426"/>
        <end position="565"/>
    </location>
</feature>